<dbReference type="EMBL" id="FNPF01000012">
    <property type="protein sequence ID" value="SDY61885.1"/>
    <property type="molecule type" value="Genomic_DNA"/>
</dbReference>
<dbReference type="PANTHER" id="PTHR43245">
    <property type="entry name" value="BIFUNCTIONAL POLYMYXIN RESISTANCE PROTEIN ARNA"/>
    <property type="match status" value="1"/>
</dbReference>
<organism evidence="2 3">
    <name type="scientific">Citreimonas salinaria</name>
    <dbReference type="NCBI Taxonomy" id="321339"/>
    <lineage>
        <taxon>Bacteria</taxon>
        <taxon>Pseudomonadati</taxon>
        <taxon>Pseudomonadota</taxon>
        <taxon>Alphaproteobacteria</taxon>
        <taxon>Rhodobacterales</taxon>
        <taxon>Roseobacteraceae</taxon>
        <taxon>Citreimonas</taxon>
    </lineage>
</organism>
<dbReference type="Proteomes" id="UP000199286">
    <property type="component" value="Unassembled WGS sequence"/>
</dbReference>
<name>A0A1H3LDD4_9RHOB</name>
<dbReference type="PANTHER" id="PTHR43245:SF55">
    <property type="entry name" value="NAD(P)-BINDING DOMAIN-CONTAINING PROTEIN"/>
    <property type="match status" value="1"/>
</dbReference>
<feature type="domain" description="NAD-dependent epimerase/dehydratase" evidence="1">
    <location>
        <begin position="5"/>
        <end position="210"/>
    </location>
</feature>
<evidence type="ECO:0000313" key="3">
    <source>
        <dbReference type="Proteomes" id="UP000199286"/>
    </source>
</evidence>
<protein>
    <submittedName>
        <fullName evidence="2">Nucleoside-diphosphate-sugar epimerase</fullName>
    </submittedName>
</protein>
<dbReference type="STRING" id="321339.SAMN05444340_11265"/>
<dbReference type="InterPro" id="IPR050177">
    <property type="entry name" value="Lipid_A_modif_metabolic_enz"/>
</dbReference>
<proteinExistence type="predicted"/>
<dbReference type="Pfam" id="PF01370">
    <property type="entry name" value="Epimerase"/>
    <property type="match status" value="1"/>
</dbReference>
<accession>A0A1H3LDD4</accession>
<sequence length="290" mass="30711">MRIGITGATGQVGHWIAAHLLDRGHAVVTLGRNPSRLSAPHRTFALDGPPPDLSGIDALVHAAFSHVPGRYRGGEGDDPDRFVRLNREGTLRLFEAARTQGVRRVLFLSSRAVYGGWPPGTPLNEALPPRPDALYGQVKLDAEEALAALPGIEGTSLRATGVYGPPVAGMPHKWDGLLDAFHAGARVAPRAGTELHADDLAAAVALLLTLPPGRMPAVVCLSDILLDRRDLLAHYARIAGLRRPLPPAAASVPNAMRTDRIAALGWRPRGCQGLDPVLRALAVARISANG</sequence>
<evidence type="ECO:0000259" key="1">
    <source>
        <dbReference type="Pfam" id="PF01370"/>
    </source>
</evidence>
<dbReference type="AlphaFoldDB" id="A0A1H3LDD4"/>
<dbReference type="CDD" id="cd08946">
    <property type="entry name" value="SDR_e"/>
    <property type="match status" value="1"/>
</dbReference>
<dbReference type="InterPro" id="IPR036291">
    <property type="entry name" value="NAD(P)-bd_dom_sf"/>
</dbReference>
<dbReference type="InterPro" id="IPR001509">
    <property type="entry name" value="Epimerase_deHydtase"/>
</dbReference>
<keyword evidence="3" id="KW-1185">Reference proteome</keyword>
<gene>
    <name evidence="2" type="ORF">SAMN05444340_11265</name>
</gene>
<dbReference type="SUPFAM" id="SSF51735">
    <property type="entry name" value="NAD(P)-binding Rossmann-fold domains"/>
    <property type="match status" value="1"/>
</dbReference>
<dbReference type="RefSeq" id="WP_089884136.1">
    <property type="nucleotide sequence ID" value="NZ_FNPF01000012.1"/>
</dbReference>
<reference evidence="2 3" key="1">
    <citation type="submission" date="2016-10" db="EMBL/GenBank/DDBJ databases">
        <authorList>
            <person name="de Groot N.N."/>
        </authorList>
    </citation>
    <scope>NUCLEOTIDE SEQUENCE [LARGE SCALE GENOMIC DNA]</scope>
    <source>
        <strain evidence="2 3">DSM 26880</strain>
    </source>
</reference>
<dbReference type="Gene3D" id="3.40.50.720">
    <property type="entry name" value="NAD(P)-binding Rossmann-like Domain"/>
    <property type="match status" value="1"/>
</dbReference>
<dbReference type="OrthoDB" id="9814124at2"/>
<evidence type="ECO:0000313" key="2">
    <source>
        <dbReference type="EMBL" id="SDY61885.1"/>
    </source>
</evidence>